<evidence type="ECO:0000259" key="2">
    <source>
        <dbReference type="Pfam" id="PF16694"/>
    </source>
</evidence>
<evidence type="ECO:0000313" key="4">
    <source>
        <dbReference type="EMBL" id="SEP93382.1"/>
    </source>
</evidence>
<dbReference type="Proteomes" id="UP000181998">
    <property type="component" value="Unassembled WGS sequence"/>
</dbReference>
<proteinExistence type="predicted"/>
<evidence type="ECO:0000313" key="6">
    <source>
        <dbReference type="Proteomes" id="UP000182882"/>
    </source>
</evidence>
<dbReference type="OrthoDB" id="511546at2"/>
<dbReference type="Pfam" id="PF16694">
    <property type="entry name" value="Cytochrome_P460"/>
    <property type="match status" value="1"/>
</dbReference>
<dbReference type="Gene3D" id="3.50.70.20">
    <property type="entry name" value="Cytochrome P460"/>
    <property type="match status" value="1"/>
</dbReference>
<accession>A0A0S3AI53</accession>
<reference evidence="3 5" key="1">
    <citation type="submission" date="2016-10" db="EMBL/GenBank/DDBJ databases">
        <authorList>
            <person name="de Groot N.N."/>
        </authorList>
    </citation>
    <scope>NUCLEOTIDE SEQUENCE [LARGE SCALE GENOMIC DNA]</scope>
    <source>
        <strain evidence="3">Nm10</strain>
        <strain evidence="4 5">Nm9</strain>
    </source>
</reference>
<keyword evidence="6" id="KW-1185">Reference proteome</keyword>
<dbReference type="EMBL" id="FOFX01000011">
    <property type="protein sequence ID" value="SEP93382.1"/>
    <property type="molecule type" value="Genomic_DNA"/>
</dbReference>
<dbReference type="KEGG" id="nur:ATY38_05410"/>
<dbReference type="AlphaFoldDB" id="A0A0S3AI53"/>
<evidence type="ECO:0000256" key="1">
    <source>
        <dbReference type="SAM" id="SignalP"/>
    </source>
</evidence>
<keyword evidence="1" id="KW-0732">Signal</keyword>
<dbReference type="RefSeq" id="WP_062558411.1">
    <property type="nucleotide sequence ID" value="NZ_CP013341.1"/>
</dbReference>
<feature type="domain" description="Cytochrome P460" evidence="2">
    <location>
        <begin position="31"/>
        <end position="163"/>
    </location>
</feature>
<dbReference type="InterPro" id="IPR032033">
    <property type="entry name" value="Cytochrome_P460"/>
</dbReference>
<organism evidence="3 6">
    <name type="scientific">Nitrosomonas ureae</name>
    <dbReference type="NCBI Taxonomy" id="44577"/>
    <lineage>
        <taxon>Bacteria</taxon>
        <taxon>Pseudomonadati</taxon>
        <taxon>Pseudomonadota</taxon>
        <taxon>Betaproteobacteria</taxon>
        <taxon>Nitrosomonadales</taxon>
        <taxon>Nitrosomonadaceae</taxon>
        <taxon>Nitrosomonas</taxon>
    </lineage>
</organism>
<evidence type="ECO:0000313" key="5">
    <source>
        <dbReference type="Proteomes" id="UP000181998"/>
    </source>
</evidence>
<gene>
    <name evidence="3" type="ORF">SAMN05216406_101173</name>
    <name evidence="4" type="ORF">SAMN05421510_101123</name>
</gene>
<dbReference type="CDD" id="cd20716">
    <property type="entry name" value="cyt_P460_fam"/>
    <property type="match status" value="1"/>
</dbReference>
<evidence type="ECO:0000313" key="3">
    <source>
        <dbReference type="EMBL" id="SDT84214.1"/>
    </source>
</evidence>
<dbReference type="InterPro" id="IPR038142">
    <property type="entry name" value="Cytochrome_P460_sp"/>
</dbReference>
<reference evidence="6" key="2">
    <citation type="submission" date="2016-10" db="EMBL/GenBank/DDBJ databases">
        <authorList>
            <person name="Varghese N."/>
            <person name="Submissions S."/>
        </authorList>
    </citation>
    <scope>NUCLEOTIDE SEQUENCE [LARGE SCALE GENOMIC DNA]</scope>
    <source>
        <strain evidence="6">Nm10</strain>
    </source>
</reference>
<sequence>MRNTFRAIVAVFAFTPLFVQAGGDPEHVKFPEDYAKVFTQYATINRANQTQVAKLYANETAISNYKQGKPGGSGAVVVMEIYTPKADAAGKPIPGSDGIFEIDSMAAIGVMENRSDWDTAFPKENRSGDWGFALYNPDGSVKSNELTCAQCHNPLQAQDFLFTYQRLVDFVKK</sequence>
<dbReference type="Proteomes" id="UP000182882">
    <property type="component" value="Unassembled WGS sequence"/>
</dbReference>
<dbReference type="EMBL" id="FNLN01000001">
    <property type="protein sequence ID" value="SDT84214.1"/>
    <property type="molecule type" value="Genomic_DNA"/>
</dbReference>
<name>A0A0S3AI53_9PROT</name>
<protein>
    <submittedName>
        <fullName evidence="3">Cytochrome P460</fullName>
    </submittedName>
</protein>
<feature type="chain" id="PRO_5014239364" evidence="1">
    <location>
        <begin position="22"/>
        <end position="173"/>
    </location>
</feature>
<feature type="signal peptide" evidence="1">
    <location>
        <begin position="1"/>
        <end position="21"/>
    </location>
</feature>